<comment type="cofactor">
    <cofactor evidence="1 9">
        <name>pyridoxal 5'-phosphate</name>
        <dbReference type="ChEBI" id="CHEBI:597326"/>
    </cofactor>
</comment>
<keyword evidence="6 9" id="KW-0093">Biotin biosynthesis</keyword>
<dbReference type="InterPro" id="IPR050087">
    <property type="entry name" value="AON_synthase_class-II"/>
</dbReference>
<keyword evidence="12" id="KW-1185">Reference proteome</keyword>
<dbReference type="PANTHER" id="PTHR13693">
    <property type="entry name" value="CLASS II AMINOTRANSFERASE/8-AMINO-7-OXONONANOATE SYNTHASE"/>
    <property type="match status" value="1"/>
</dbReference>
<dbReference type="NCBIfam" id="TIGR00858">
    <property type="entry name" value="bioF"/>
    <property type="match status" value="1"/>
</dbReference>
<feature type="domain" description="Aminotransferase class I/classII large" evidence="10">
    <location>
        <begin position="40"/>
        <end position="379"/>
    </location>
</feature>
<evidence type="ECO:0000256" key="5">
    <source>
        <dbReference type="ARBA" id="ARBA00022679"/>
    </source>
</evidence>
<name>A0ABP7LXI2_9GAMM</name>
<evidence type="ECO:0000256" key="6">
    <source>
        <dbReference type="ARBA" id="ARBA00022756"/>
    </source>
</evidence>
<evidence type="ECO:0000256" key="4">
    <source>
        <dbReference type="ARBA" id="ARBA00011738"/>
    </source>
</evidence>
<dbReference type="InterPro" id="IPR004839">
    <property type="entry name" value="Aminotransferase_I/II_large"/>
</dbReference>
<reference evidence="12" key="1">
    <citation type="journal article" date="2019" name="Int. J. Syst. Evol. Microbiol.">
        <title>The Global Catalogue of Microorganisms (GCM) 10K type strain sequencing project: providing services to taxonomists for standard genome sequencing and annotation.</title>
        <authorList>
            <consortium name="The Broad Institute Genomics Platform"/>
            <consortium name="The Broad Institute Genome Sequencing Center for Infectious Disease"/>
            <person name="Wu L."/>
            <person name="Ma J."/>
        </authorList>
    </citation>
    <scope>NUCLEOTIDE SEQUENCE [LARGE SCALE GENOMIC DNA]</scope>
    <source>
        <strain evidence="12">JCM 17551</strain>
    </source>
</reference>
<comment type="catalytic activity">
    <reaction evidence="8 9">
        <text>6-carboxyhexanoyl-[ACP] + L-alanine + H(+) = (8S)-8-amino-7-oxononanoate + holo-[ACP] + CO2</text>
        <dbReference type="Rhea" id="RHEA:42288"/>
        <dbReference type="Rhea" id="RHEA-COMP:9685"/>
        <dbReference type="Rhea" id="RHEA-COMP:9955"/>
        <dbReference type="ChEBI" id="CHEBI:15378"/>
        <dbReference type="ChEBI" id="CHEBI:16526"/>
        <dbReference type="ChEBI" id="CHEBI:57972"/>
        <dbReference type="ChEBI" id="CHEBI:64479"/>
        <dbReference type="ChEBI" id="CHEBI:78846"/>
        <dbReference type="ChEBI" id="CHEBI:149468"/>
        <dbReference type="EC" id="2.3.1.47"/>
    </reaction>
</comment>
<feature type="binding site" evidence="9">
    <location>
        <position position="207"/>
    </location>
    <ligand>
        <name>pyridoxal 5'-phosphate</name>
        <dbReference type="ChEBI" id="CHEBI:597326"/>
    </ligand>
</feature>
<proteinExistence type="inferred from homology"/>
<organism evidence="11 12">
    <name type="scientific">Litoribacillus peritrichatus</name>
    <dbReference type="NCBI Taxonomy" id="718191"/>
    <lineage>
        <taxon>Bacteria</taxon>
        <taxon>Pseudomonadati</taxon>
        <taxon>Pseudomonadota</taxon>
        <taxon>Gammaproteobacteria</taxon>
        <taxon>Oceanospirillales</taxon>
        <taxon>Oceanospirillaceae</taxon>
        <taxon>Litoribacillus</taxon>
    </lineage>
</organism>
<comment type="pathway">
    <text evidence="2 9">Cofactor biosynthesis; biotin biosynthesis.</text>
</comment>
<dbReference type="EMBL" id="BAABBN010000002">
    <property type="protein sequence ID" value="GAA3909632.1"/>
    <property type="molecule type" value="Genomic_DNA"/>
</dbReference>
<evidence type="ECO:0000256" key="9">
    <source>
        <dbReference type="HAMAP-Rule" id="MF_01693"/>
    </source>
</evidence>
<dbReference type="Pfam" id="PF00155">
    <property type="entry name" value="Aminotran_1_2"/>
    <property type="match status" value="1"/>
</dbReference>
<protein>
    <recommendedName>
        <fullName evidence="9">8-amino-7-oxononanoate synthase</fullName>
        <shortName evidence="9">AONS</shortName>
        <ecNumber evidence="9">2.3.1.47</ecNumber>
    </recommendedName>
    <alternativeName>
        <fullName evidence="9">7-keto-8-amino-pelargonic acid synthase</fullName>
        <shortName evidence="9">7-KAP synthase</shortName>
        <shortName evidence="9">KAPA synthase</shortName>
    </alternativeName>
    <alternativeName>
        <fullName evidence="9">8-amino-7-ketopelargonate synthase</fullName>
    </alternativeName>
</protein>
<dbReference type="InterPro" id="IPR004723">
    <property type="entry name" value="AONS_Archaea/Proteobacteria"/>
</dbReference>
<dbReference type="InterPro" id="IPR015422">
    <property type="entry name" value="PyrdxlP-dep_Trfase_small"/>
</dbReference>
<comment type="subunit">
    <text evidence="4 9">Homodimer.</text>
</comment>
<feature type="binding site" evidence="9">
    <location>
        <position position="133"/>
    </location>
    <ligand>
        <name>substrate</name>
    </ligand>
</feature>
<evidence type="ECO:0000313" key="11">
    <source>
        <dbReference type="EMBL" id="GAA3909632.1"/>
    </source>
</evidence>
<evidence type="ECO:0000256" key="1">
    <source>
        <dbReference type="ARBA" id="ARBA00001933"/>
    </source>
</evidence>
<comment type="similarity">
    <text evidence="3 9">Belongs to the class-II pyridoxal-phosphate-dependent aminotransferase family. BioF subfamily.</text>
</comment>
<gene>
    <name evidence="9 11" type="primary">bioF</name>
    <name evidence="11" type="ORF">GCM10022277_00460</name>
</gene>
<keyword evidence="7 9" id="KW-0663">Pyridoxal phosphate</keyword>
<evidence type="ECO:0000313" key="12">
    <source>
        <dbReference type="Proteomes" id="UP001501565"/>
    </source>
</evidence>
<dbReference type="SUPFAM" id="SSF53383">
    <property type="entry name" value="PLP-dependent transferases"/>
    <property type="match status" value="1"/>
</dbReference>
<dbReference type="PANTHER" id="PTHR13693:SF100">
    <property type="entry name" value="8-AMINO-7-OXONONANOATE SYNTHASE"/>
    <property type="match status" value="1"/>
</dbReference>
<feature type="binding site" evidence="9">
    <location>
        <position position="179"/>
    </location>
    <ligand>
        <name>pyridoxal 5'-phosphate</name>
        <dbReference type="ChEBI" id="CHEBI:597326"/>
    </ligand>
</feature>
<evidence type="ECO:0000256" key="8">
    <source>
        <dbReference type="ARBA" id="ARBA00047715"/>
    </source>
</evidence>
<dbReference type="HAMAP" id="MF_01693">
    <property type="entry name" value="BioF_aminotrans_2"/>
    <property type="match status" value="1"/>
</dbReference>
<dbReference type="CDD" id="cd06454">
    <property type="entry name" value="KBL_like"/>
    <property type="match status" value="1"/>
</dbReference>
<evidence type="ECO:0000259" key="10">
    <source>
        <dbReference type="Pfam" id="PF00155"/>
    </source>
</evidence>
<feature type="binding site" evidence="9">
    <location>
        <position position="236"/>
    </location>
    <ligand>
        <name>pyridoxal 5'-phosphate</name>
        <dbReference type="ChEBI" id="CHEBI:597326"/>
    </ligand>
</feature>
<dbReference type="Gene3D" id="3.40.640.10">
    <property type="entry name" value="Type I PLP-dependent aspartate aminotransferase-like (Major domain)"/>
    <property type="match status" value="1"/>
</dbReference>
<evidence type="ECO:0000256" key="7">
    <source>
        <dbReference type="ARBA" id="ARBA00022898"/>
    </source>
</evidence>
<dbReference type="RefSeq" id="WP_344794237.1">
    <property type="nucleotide sequence ID" value="NZ_BAABBN010000002.1"/>
</dbReference>
<feature type="binding site" evidence="9">
    <location>
        <position position="21"/>
    </location>
    <ligand>
        <name>substrate</name>
    </ligand>
</feature>
<evidence type="ECO:0000256" key="3">
    <source>
        <dbReference type="ARBA" id="ARBA00010008"/>
    </source>
</evidence>
<feature type="modified residue" description="N6-(pyridoxal phosphate)lysine" evidence="9">
    <location>
        <position position="239"/>
    </location>
</feature>
<comment type="function">
    <text evidence="9">Catalyzes the decarboxylative condensation of pimeloyl-[acyl-carrier protein] and L-alanine to produce 8-amino-7-oxononanoate (AON), [acyl-carrier protein], and carbon dioxide.</text>
</comment>
<comment type="caution">
    <text evidence="11">The sequence shown here is derived from an EMBL/GenBank/DDBJ whole genome shotgun (WGS) entry which is preliminary data.</text>
</comment>
<feature type="binding site" evidence="9">
    <location>
        <position position="353"/>
    </location>
    <ligand>
        <name>substrate</name>
    </ligand>
</feature>
<dbReference type="InterPro" id="IPR001917">
    <property type="entry name" value="Aminotrans_II_pyridoxalP_BS"/>
</dbReference>
<keyword evidence="5 9" id="KW-0808">Transferase</keyword>
<dbReference type="InterPro" id="IPR015424">
    <property type="entry name" value="PyrdxlP-dep_Trfase"/>
</dbReference>
<dbReference type="Proteomes" id="UP001501565">
    <property type="component" value="Unassembled WGS sequence"/>
</dbReference>
<dbReference type="InterPro" id="IPR022834">
    <property type="entry name" value="AONS_Proteobacteria"/>
</dbReference>
<dbReference type="InterPro" id="IPR015421">
    <property type="entry name" value="PyrdxlP-dep_Trfase_major"/>
</dbReference>
<dbReference type="EC" id="2.3.1.47" evidence="9"/>
<accession>A0ABP7LXI2</accession>
<dbReference type="Gene3D" id="3.90.1150.10">
    <property type="entry name" value="Aspartate Aminotransferase, domain 1"/>
    <property type="match status" value="1"/>
</dbReference>
<dbReference type="PROSITE" id="PS00599">
    <property type="entry name" value="AA_TRANSFER_CLASS_2"/>
    <property type="match status" value="1"/>
</dbReference>
<feature type="binding site" evidence="9">
    <location>
        <begin position="108"/>
        <end position="109"/>
    </location>
    <ligand>
        <name>pyridoxal 5'-phosphate</name>
        <dbReference type="ChEBI" id="CHEBI:597326"/>
    </ligand>
</feature>
<sequence length="407" mass="44202">MADFDGLNESLTARKSQHLYRTRRVLSSAQKPEQEVNGRQVLSFCSNDYLGLANDPEVKSAFISATEEFGVGSGASHLVNGHSELHHQLEVALAEFTGRDRAVLFSTGYMANLGAIAALVGKGDTILQDRWNHASLIDAGLSCGARFKRYQHNDMSSLEQRLCGAKGGRTLIVTDGVFSMDGDLAPLDQVANLADQYNACLMVDDAHGLGVLGTAGAGCAEHFQLNQQQLPVLMGTLGKAFGTFGAFIAGSESMVETMIQQARTYIYTTALPPAVAAATLVSIERIKQDQWRRDQLLRLTERFREGASRIGFTLMPSHTPIQPILVGSERLALDLSQALEDRGLLITAIRPPTVPKGTARLRVTFSAAHSELQLERLLNGLSDVYQALSDRDRDSLARAADCFSDHL</sequence>
<evidence type="ECO:0000256" key="2">
    <source>
        <dbReference type="ARBA" id="ARBA00004746"/>
    </source>
</evidence>